<comment type="caution">
    <text evidence="2">The sequence shown here is derived from an EMBL/GenBank/DDBJ whole genome shotgun (WGS) entry which is preliminary data.</text>
</comment>
<feature type="region of interest" description="Disordered" evidence="1">
    <location>
        <begin position="310"/>
        <end position="331"/>
    </location>
</feature>
<dbReference type="Proteomes" id="UP001642483">
    <property type="component" value="Unassembled WGS sequence"/>
</dbReference>
<sequence length="454" mass="51754">MSKQHRESSRIGWEIKTSKNVTKTCSNSWERFSREEAHSRERRTTDSKKFHKTVSENMKKIEGHLLVSDNIKRGKRLFSNSSSKAPIEIGSRFLDSKRSFNDAPDKRRDLRLHNSGITYNDSNLVCPAYTGVGVLRFPDGRCCKKPVFFVPNDNFPDGDGIMRKTTKISIEPEESYHESTDAGIKTRPQRKLVLKKETCYFINGISVRPVLILSPQRTKQQVQRYSPPYHPLPVTKEPTAPIRQPADANDVCNIFSQDLLSPNGRSPLSVRFRARSFTESFSPRSDKLSSGINLFSCWKCLGIDADEESTSSLESESGSDGGIESINGGGSKNGFDYEDFNEIDEVEVFEYSSDGGGDSDDSSVSNDPSLYDEHMVAHDLFIDVHHDFDELNDELINQDLLHYDHSLHNQSVSEEEEEIRWCRRKSSHGESSDCMSEKRRYESYESNYFHLTRL</sequence>
<evidence type="ECO:0000313" key="3">
    <source>
        <dbReference type="Proteomes" id="UP001642483"/>
    </source>
</evidence>
<evidence type="ECO:0000256" key="1">
    <source>
        <dbReference type="SAM" id="MobiDB-lite"/>
    </source>
</evidence>
<evidence type="ECO:0000313" key="2">
    <source>
        <dbReference type="EMBL" id="CAK8689180.1"/>
    </source>
</evidence>
<gene>
    <name evidence="2" type="ORF">CVLEPA_LOCUS21142</name>
</gene>
<reference evidence="2 3" key="1">
    <citation type="submission" date="2024-02" db="EMBL/GenBank/DDBJ databases">
        <authorList>
            <person name="Daric V."/>
            <person name="Darras S."/>
        </authorList>
    </citation>
    <scope>NUCLEOTIDE SEQUENCE [LARGE SCALE GENOMIC DNA]</scope>
</reference>
<keyword evidence="3" id="KW-1185">Reference proteome</keyword>
<feature type="region of interest" description="Disordered" evidence="1">
    <location>
        <begin position="31"/>
        <end position="54"/>
    </location>
</feature>
<name>A0ABP0GBL7_CLALP</name>
<accession>A0ABP0GBL7</accession>
<dbReference type="EMBL" id="CAWYQH010000108">
    <property type="protein sequence ID" value="CAK8689180.1"/>
    <property type="molecule type" value="Genomic_DNA"/>
</dbReference>
<feature type="compositionally biased region" description="Low complexity" evidence="1">
    <location>
        <begin position="310"/>
        <end position="326"/>
    </location>
</feature>
<organism evidence="2 3">
    <name type="scientific">Clavelina lepadiformis</name>
    <name type="common">Light-bulb sea squirt</name>
    <name type="synonym">Ascidia lepadiformis</name>
    <dbReference type="NCBI Taxonomy" id="159417"/>
    <lineage>
        <taxon>Eukaryota</taxon>
        <taxon>Metazoa</taxon>
        <taxon>Chordata</taxon>
        <taxon>Tunicata</taxon>
        <taxon>Ascidiacea</taxon>
        <taxon>Aplousobranchia</taxon>
        <taxon>Clavelinidae</taxon>
        <taxon>Clavelina</taxon>
    </lineage>
</organism>
<protein>
    <submittedName>
        <fullName evidence="2">Uncharacterized protein</fullName>
    </submittedName>
</protein>
<proteinExistence type="predicted"/>